<evidence type="ECO:0000256" key="4">
    <source>
        <dbReference type="ARBA" id="ARBA00022529"/>
    </source>
</evidence>
<accession>A0A9N9RXS9</accession>
<feature type="domain" description="Attacin C-terminal" evidence="10">
    <location>
        <begin position="99"/>
        <end position="213"/>
    </location>
</feature>
<evidence type="ECO:0000256" key="3">
    <source>
        <dbReference type="ARBA" id="ARBA00022525"/>
    </source>
</evidence>
<evidence type="ECO:0000259" key="10">
    <source>
        <dbReference type="Pfam" id="PF03769"/>
    </source>
</evidence>
<evidence type="ECO:0000256" key="6">
    <source>
        <dbReference type="ARBA" id="ARBA00022859"/>
    </source>
</evidence>
<keyword evidence="12" id="KW-1185">Reference proteome</keyword>
<keyword evidence="4" id="KW-0929">Antimicrobial</keyword>
<dbReference type="OrthoDB" id="7441167at2759"/>
<evidence type="ECO:0000256" key="9">
    <source>
        <dbReference type="SAM" id="SignalP"/>
    </source>
</evidence>
<evidence type="ECO:0000256" key="1">
    <source>
        <dbReference type="ARBA" id="ARBA00004613"/>
    </source>
</evidence>
<reference evidence="11" key="1">
    <citation type="submission" date="2022-01" db="EMBL/GenBank/DDBJ databases">
        <authorList>
            <person name="King R."/>
        </authorList>
    </citation>
    <scope>NUCLEOTIDE SEQUENCE</scope>
</reference>
<keyword evidence="7" id="KW-0044">Antibiotic</keyword>
<evidence type="ECO:0000313" key="12">
    <source>
        <dbReference type="Proteomes" id="UP001153620"/>
    </source>
</evidence>
<evidence type="ECO:0000256" key="2">
    <source>
        <dbReference type="ARBA" id="ARBA00007550"/>
    </source>
</evidence>
<keyword evidence="6" id="KW-0391">Immunity</keyword>
<name>A0A9N9RXS9_9DIPT</name>
<sequence>MNPTILTSFAILLLISTTSAQFKWSANPNNAGGLNLGGSYTKQIGQPNHHASGTVFGSGNLNPGNNIRLTDKNYGAGINYHNNGHGLSYQHSQNKHSSTDAARGTVNLFDNGSSKVNANVWGERTRLHKRQINRVDQYGGNVEWQHRNGHSASLGTNNIPQFNKQTIDANANVNLWKHKDARLDAYGSASHNIGQHQRGRTDWNTGIKFEKRF</sequence>
<dbReference type="Proteomes" id="UP001153620">
    <property type="component" value="Chromosome 2"/>
</dbReference>
<evidence type="ECO:0000313" key="11">
    <source>
        <dbReference type="EMBL" id="CAG9805392.1"/>
    </source>
</evidence>
<feature type="chain" id="PRO_5040380049" description="Attacin C-terminal domain-containing protein" evidence="9">
    <location>
        <begin position="21"/>
        <end position="213"/>
    </location>
</feature>
<dbReference type="GO" id="GO:0045087">
    <property type="term" value="P:innate immune response"/>
    <property type="evidence" value="ECO:0007669"/>
    <property type="project" value="UniProtKB-KW"/>
</dbReference>
<evidence type="ECO:0000256" key="8">
    <source>
        <dbReference type="SAM" id="MobiDB-lite"/>
    </source>
</evidence>
<dbReference type="Pfam" id="PF03769">
    <property type="entry name" value="Attacin_C"/>
    <property type="match status" value="1"/>
</dbReference>
<dbReference type="GO" id="GO:0042742">
    <property type="term" value="P:defense response to bacterium"/>
    <property type="evidence" value="ECO:0007669"/>
    <property type="project" value="UniProtKB-KW"/>
</dbReference>
<comment type="similarity">
    <text evidence="2">Belongs to the attacin/sarcotoxin-2 family.</text>
</comment>
<evidence type="ECO:0000256" key="5">
    <source>
        <dbReference type="ARBA" id="ARBA00022588"/>
    </source>
</evidence>
<dbReference type="EMBL" id="OU895878">
    <property type="protein sequence ID" value="CAG9805392.1"/>
    <property type="molecule type" value="Genomic_DNA"/>
</dbReference>
<keyword evidence="9" id="KW-0732">Signal</keyword>
<comment type="subcellular location">
    <subcellularLocation>
        <location evidence="1">Secreted</location>
    </subcellularLocation>
</comment>
<organism evidence="11 12">
    <name type="scientific">Chironomus riparius</name>
    <dbReference type="NCBI Taxonomy" id="315576"/>
    <lineage>
        <taxon>Eukaryota</taxon>
        <taxon>Metazoa</taxon>
        <taxon>Ecdysozoa</taxon>
        <taxon>Arthropoda</taxon>
        <taxon>Hexapoda</taxon>
        <taxon>Insecta</taxon>
        <taxon>Pterygota</taxon>
        <taxon>Neoptera</taxon>
        <taxon>Endopterygota</taxon>
        <taxon>Diptera</taxon>
        <taxon>Nematocera</taxon>
        <taxon>Chironomoidea</taxon>
        <taxon>Chironomidae</taxon>
        <taxon>Chironominae</taxon>
        <taxon>Chironomus</taxon>
    </lineage>
</organism>
<feature type="signal peptide" evidence="9">
    <location>
        <begin position="1"/>
        <end position="20"/>
    </location>
</feature>
<dbReference type="InterPro" id="IPR005521">
    <property type="entry name" value="Attacin_C"/>
</dbReference>
<reference evidence="11" key="2">
    <citation type="submission" date="2022-10" db="EMBL/GenBank/DDBJ databases">
        <authorList>
            <consortium name="ENA_rothamsted_submissions"/>
            <consortium name="culmorum"/>
            <person name="King R."/>
        </authorList>
    </citation>
    <scope>NUCLEOTIDE SEQUENCE</scope>
</reference>
<feature type="region of interest" description="Disordered" evidence="8">
    <location>
        <begin position="45"/>
        <end position="64"/>
    </location>
</feature>
<protein>
    <recommendedName>
        <fullName evidence="10">Attacin C-terminal domain-containing protein</fullName>
    </recommendedName>
</protein>
<keyword evidence="5" id="KW-0399">Innate immunity</keyword>
<dbReference type="GO" id="GO:0005576">
    <property type="term" value="C:extracellular region"/>
    <property type="evidence" value="ECO:0007669"/>
    <property type="project" value="UniProtKB-SubCell"/>
</dbReference>
<gene>
    <name evidence="11" type="ORF">CHIRRI_LOCUS8264</name>
</gene>
<evidence type="ECO:0000256" key="7">
    <source>
        <dbReference type="ARBA" id="ARBA00023022"/>
    </source>
</evidence>
<dbReference type="AlphaFoldDB" id="A0A9N9RXS9"/>
<proteinExistence type="inferred from homology"/>
<keyword evidence="3" id="KW-0964">Secreted</keyword>